<evidence type="ECO:0000313" key="1">
    <source>
        <dbReference type="EMBL" id="GFR49672.1"/>
    </source>
</evidence>
<sequence>MGDVTEEPPAWARTLREDIATVQADIRDLRTGLQATVQADIRDLRTGLQATVQADIQDLRTGLQADILDLRTNLGRVRSQVDTQFPTSSSGYRQEADMTAVQEQLRSLHTLLFNLQARVSSIENVIYRR</sequence>
<dbReference type="AlphaFoldDB" id="A0AAD3HR13"/>
<accession>A0AAD3HR13</accession>
<proteinExistence type="predicted"/>
<organism evidence="1 2">
    <name type="scientific">Astrephomene gubernaculifera</name>
    <dbReference type="NCBI Taxonomy" id="47775"/>
    <lineage>
        <taxon>Eukaryota</taxon>
        <taxon>Viridiplantae</taxon>
        <taxon>Chlorophyta</taxon>
        <taxon>core chlorophytes</taxon>
        <taxon>Chlorophyceae</taxon>
        <taxon>CS clade</taxon>
        <taxon>Chlamydomonadales</taxon>
        <taxon>Astrephomenaceae</taxon>
        <taxon>Astrephomene</taxon>
    </lineage>
</organism>
<dbReference type="SUPFAM" id="SSF58113">
    <property type="entry name" value="Apolipoprotein A-I"/>
    <property type="match status" value="1"/>
</dbReference>
<protein>
    <submittedName>
        <fullName evidence="1">Uncharacterized protein</fullName>
    </submittedName>
</protein>
<gene>
    <name evidence="1" type="ORF">Agub_g11819</name>
</gene>
<dbReference type="Gene3D" id="1.10.287.1490">
    <property type="match status" value="1"/>
</dbReference>
<evidence type="ECO:0000313" key="2">
    <source>
        <dbReference type="Proteomes" id="UP001054857"/>
    </source>
</evidence>
<dbReference type="Proteomes" id="UP001054857">
    <property type="component" value="Unassembled WGS sequence"/>
</dbReference>
<name>A0AAD3HR13_9CHLO</name>
<dbReference type="EMBL" id="BMAR01000032">
    <property type="protein sequence ID" value="GFR49672.1"/>
    <property type="molecule type" value="Genomic_DNA"/>
</dbReference>
<reference evidence="1 2" key="1">
    <citation type="journal article" date="2021" name="Sci. Rep.">
        <title>Genome sequencing of the multicellular alga Astrephomene provides insights into convergent evolution of germ-soma differentiation.</title>
        <authorList>
            <person name="Yamashita S."/>
            <person name="Yamamoto K."/>
            <person name="Matsuzaki R."/>
            <person name="Suzuki S."/>
            <person name="Yamaguchi H."/>
            <person name="Hirooka S."/>
            <person name="Minakuchi Y."/>
            <person name="Miyagishima S."/>
            <person name="Kawachi M."/>
            <person name="Toyoda A."/>
            <person name="Nozaki H."/>
        </authorList>
    </citation>
    <scope>NUCLEOTIDE SEQUENCE [LARGE SCALE GENOMIC DNA]</scope>
    <source>
        <strain evidence="1 2">NIES-4017</strain>
    </source>
</reference>
<keyword evidence="2" id="KW-1185">Reference proteome</keyword>
<comment type="caution">
    <text evidence="1">The sequence shown here is derived from an EMBL/GenBank/DDBJ whole genome shotgun (WGS) entry which is preliminary data.</text>
</comment>